<dbReference type="Proteomes" id="UP000828048">
    <property type="component" value="Chromosome 9"/>
</dbReference>
<gene>
    <name evidence="1" type="ORF">Vadar_026163</name>
</gene>
<protein>
    <submittedName>
        <fullName evidence="1">Uncharacterized protein</fullName>
    </submittedName>
</protein>
<organism evidence="1 2">
    <name type="scientific">Vaccinium darrowii</name>
    <dbReference type="NCBI Taxonomy" id="229202"/>
    <lineage>
        <taxon>Eukaryota</taxon>
        <taxon>Viridiplantae</taxon>
        <taxon>Streptophyta</taxon>
        <taxon>Embryophyta</taxon>
        <taxon>Tracheophyta</taxon>
        <taxon>Spermatophyta</taxon>
        <taxon>Magnoliopsida</taxon>
        <taxon>eudicotyledons</taxon>
        <taxon>Gunneridae</taxon>
        <taxon>Pentapetalae</taxon>
        <taxon>asterids</taxon>
        <taxon>Ericales</taxon>
        <taxon>Ericaceae</taxon>
        <taxon>Vaccinioideae</taxon>
        <taxon>Vaccinieae</taxon>
        <taxon>Vaccinium</taxon>
    </lineage>
</organism>
<sequence>MIDNSKPVTSLQSINISSTRSRGISISISLWVMKGTAEPCDVSAITASVTKNGSVVGGLPQWNVVISNACENCSQSNVVMLCPGYVDTVVGLDPNIVRLDGPYCNVYSPVVYDDPVKFTVGTKDKYPPNEPTPVSSVIRCIP</sequence>
<name>A0ACB7ZMG1_9ERIC</name>
<evidence type="ECO:0000313" key="2">
    <source>
        <dbReference type="Proteomes" id="UP000828048"/>
    </source>
</evidence>
<comment type="caution">
    <text evidence="1">The sequence shown here is derived from an EMBL/GenBank/DDBJ whole genome shotgun (WGS) entry which is preliminary data.</text>
</comment>
<proteinExistence type="predicted"/>
<keyword evidence="2" id="KW-1185">Reference proteome</keyword>
<reference evidence="1 2" key="1">
    <citation type="journal article" date="2021" name="Hortic Res">
        <title>High-quality reference genome and annotation aids understanding of berry development for evergreen blueberry (Vaccinium darrowii).</title>
        <authorList>
            <person name="Yu J."/>
            <person name="Hulse-Kemp A.M."/>
            <person name="Babiker E."/>
            <person name="Staton M."/>
        </authorList>
    </citation>
    <scope>NUCLEOTIDE SEQUENCE [LARGE SCALE GENOMIC DNA]</scope>
    <source>
        <strain evidence="2">cv. NJ 8807/NJ 8810</strain>
        <tissue evidence="1">Young leaf</tissue>
    </source>
</reference>
<accession>A0ACB7ZMG1</accession>
<evidence type="ECO:0000313" key="1">
    <source>
        <dbReference type="EMBL" id="KAH7866873.1"/>
    </source>
</evidence>
<dbReference type="EMBL" id="CM037159">
    <property type="protein sequence ID" value="KAH7866873.1"/>
    <property type="molecule type" value="Genomic_DNA"/>
</dbReference>